<proteinExistence type="predicted"/>
<dbReference type="Pfam" id="PF00501">
    <property type="entry name" value="AMP-binding"/>
    <property type="match status" value="1"/>
</dbReference>
<dbReference type="CDD" id="cd04433">
    <property type="entry name" value="AFD_class_I"/>
    <property type="match status" value="1"/>
</dbReference>
<feature type="domain" description="AMP-dependent synthetase/ligase" evidence="1">
    <location>
        <begin position="7"/>
        <end position="376"/>
    </location>
</feature>
<feature type="domain" description="AMP-binding enzyme C-terminal" evidence="2">
    <location>
        <begin position="427"/>
        <end position="500"/>
    </location>
</feature>
<dbReference type="SUPFAM" id="SSF56801">
    <property type="entry name" value="Acetyl-CoA synthetase-like"/>
    <property type="match status" value="1"/>
</dbReference>
<evidence type="ECO:0000259" key="1">
    <source>
        <dbReference type="Pfam" id="PF00501"/>
    </source>
</evidence>
<dbReference type="RefSeq" id="WP_311653507.1">
    <property type="nucleotide sequence ID" value="NZ_JAVRIB010000012.1"/>
</dbReference>
<dbReference type="EMBL" id="JAVRIB010000012">
    <property type="protein sequence ID" value="MDT0635606.1"/>
    <property type="molecule type" value="Genomic_DNA"/>
</dbReference>
<evidence type="ECO:0000259" key="2">
    <source>
        <dbReference type="Pfam" id="PF13193"/>
    </source>
</evidence>
<comment type="caution">
    <text evidence="3">The sequence shown here is derived from an EMBL/GenBank/DDBJ whole genome shotgun (WGS) entry which is preliminary data.</text>
</comment>
<accession>A0ABU3C212</accession>
<dbReference type="PANTHER" id="PTHR43201">
    <property type="entry name" value="ACYL-COA SYNTHETASE"/>
    <property type="match status" value="1"/>
</dbReference>
<evidence type="ECO:0000313" key="4">
    <source>
        <dbReference type="Proteomes" id="UP001251857"/>
    </source>
</evidence>
<dbReference type="PROSITE" id="PS00455">
    <property type="entry name" value="AMP_BINDING"/>
    <property type="match status" value="1"/>
</dbReference>
<sequence>MNLAWWLEHAADEAPDKVALIEGRSGISLTYGALRDRAEAVAAVLRDAADVGPDDVVATLMPDNGWHVAVFYGVLRLGAVFSGFNRTLGQAKFAMDIERSRVRVLVVAAAYRELAQALQAETCVETVLVCEESEVSEDSGTPNLCALTTTPRAPVPMAPRISADIAAVNFTGGTSGVAKGVIFTHGKLGLSGQASVFYERLTSRDTNLSCISLYHSGGIQDAVKWVMAGATNLLMSGWDGRLAVRLLQDYRPTWIYFWVPTMVRDIMRQPEWEQLPLDGVGCLLAGETVQPEMHEALAARGMRVSNGYGMTETMPIAILKPQFLHGAPAPPGSCGRPNSELCEVVLKDPETGAVVDSPGMPGEVCVRGEVVTPGYHNDPERTAAAVDDEGYLHTQDMAQFDASGDYWLAGRADDIINTGGEKLSLVEVENVLRTHPALADVACIGVAHQRFGMVPGALFVPAEDCDEAELAAALDAHCLASLERWKRPRLYGRLTEIPRTMPKRTKNMAALRELVAGIELDESRGVVTLGQLG</sequence>
<dbReference type="Proteomes" id="UP001251857">
    <property type="component" value="Unassembled WGS sequence"/>
</dbReference>
<dbReference type="Pfam" id="PF13193">
    <property type="entry name" value="AMP-binding_C"/>
    <property type="match status" value="1"/>
</dbReference>
<dbReference type="PANTHER" id="PTHR43201:SF32">
    <property type="entry name" value="2-SUCCINYLBENZOATE--COA LIGASE, CHLOROPLASTIC_PEROXISOMAL"/>
    <property type="match status" value="1"/>
</dbReference>
<name>A0ABU3C212_9GAMM</name>
<dbReference type="InterPro" id="IPR020845">
    <property type="entry name" value="AMP-binding_CS"/>
</dbReference>
<dbReference type="Gene3D" id="3.30.300.30">
    <property type="match status" value="1"/>
</dbReference>
<gene>
    <name evidence="3" type="ORF">RM532_11645</name>
</gene>
<dbReference type="InterPro" id="IPR025110">
    <property type="entry name" value="AMP-bd_C"/>
</dbReference>
<dbReference type="InterPro" id="IPR045851">
    <property type="entry name" value="AMP-bd_C_sf"/>
</dbReference>
<dbReference type="InterPro" id="IPR000873">
    <property type="entry name" value="AMP-dep_synth/lig_dom"/>
</dbReference>
<keyword evidence="4" id="KW-1185">Reference proteome</keyword>
<dbReference type="InterPro" id="IPR042099">
    <property type="entry name" value="ANL_N_sf"/>
</dbReference>
<dbReference type="Gene3D" id="3.40.50.12780">
    <property type="entry name" value="N-terminal domain of ligase-like"/>
    <property type="match status" value="1"/>
</dbReference>
<reference evidence="3 4" key="1">
    <citation type="submission" date="2023-09" db="EMBL/GenBank/DDBJ databases">
        <authorList>
            <person name="Rey-Velasco X."/>
        </authorList>
    </citation>
    <scope>NUCLEOTIDE SEQUENCE [LARGE SCALE GENOMIC DNA]</scope>
    <source>
        <strain evidence="3 4">W335</strain>
    </source>
</reference>
<organism evidence="3 4">
    <name type="scientific">Spectribacter hydrogenoxidans</name>
    <dbReference type="NCBI Taxonomy" id="3075608"/>
    <lineage>
        <taxon>Bacteria</taxon>
        <taxon>Pseudomonadati</taxon>
        <taxon>Pseudomonadota</taxon>
        <taxon>Gammaproteobacteria</taxon>
        <taxon>Salinisphaerales</taxon>
        <taxon>Salinisphaeraceae</taxon>
        <taxon>Spectribacter</taxon>
    </lineage>
</organism>
<evidence type="ECO:0000313" key="3">
    <source>
        <dbReference type="EMBL" id="MDT0635606.1"/>
    </source>
</evidence>
<protein>
    <submittedName>
        <fullName evidence="3">Class I adenylate-forming enzyme family protein</fullName>
    </submittedName>
</protein>